<evidence type="ECO:0000256" key="1">
    <source>
        <dbReference type="ARBA" id="ARBA00023015"/>
    </source>
</evidence>
<keyword evidence="3" id="KW-0539">Nucleus</keyword>
<evidence type="ECO:0000256" key="2">
    <source>
        <dbReference type="ARBA" id="ARBA00023163"/>
    </source>
</evidence>
<organism evidence="4 5">
    <name type="scientific">Rattus norvegicus</name>
    <name type="common">Rat</name>
    <dbReference type="NCBI Taxonomy" id="10116"/>
    <lineage>
        <taxon>Eukaryota</taxon>
        <taxon>Metazoa</taxon>
        <taxon>Chordata</taxon>
        <taxon>Craniata</taxon>
        <taxon>Vertebrata</taxon>
        <taxon>Euteleostomi</taxon>
        <taxon>Mammalia</taxon>
        <taxon>Eutheria</taxon>
        <taxon>Euarchontoglires</taxon>
        <taxon>Glires</taxon>
        <taxon>Rodentia</taxon>
        <taxon>Myomorpha</taxon>
        <taxon>Muroidea</taxon>
        <taxon>Muridae</taxon>
        <taxon>Murinae</taxon>
        <taxon>Rattus</taxon>
    </lineage>
</organism>
<accession>A6J6A7</accession>
<dbReference type="EMBL" id="CH473976">
    <property type="protein sequence ID" value="EDM00682.1"/>
    <property type="molecule type" value="Genomic_DNA"/>
</dbReference>
<reference evidence="4 5" key="1">
    <citation type="submission" date="2005-09" db="EMBL/GenBank/DDBJ databases">
        <authorList>
            <person name="Mural R.J."/>
            <person name="Li P.W."/>
            <person name="Adams M.D."/>
            <person name="Amanatides P.G."/>
            <person name="Baden-Tillson H."/>
            <person name="Barnstead M."/>
            <person name="Chin S.H."/>
            <person name="Dew I."/>
            <person name="Evans C.A."/>
            <person name="Ferriera S."/>
            <person name="Flanigan M."/>
            <person name="Fosler C."/>
            <person name="Glodek A."/>
            <person name="Gu Z."/>
            <person name="Holt R.A."/>
            <person name="Jennings D."/>
            <person name="Kraft C.L."/>
            <person name="Lu F."/>
            <person name="Nguyen T."/>
            <person name="Nusskern D.R."/>
            <person name="Pfannkoch C.M."/>
            <person name="Sitter C."/>
            <person name="Sutton G.G."/>
            <person name="Venter J.C."/>
            <person name="Wang Z."/>
            <person name="Woodage T."/>
            <person name="Zheng X.H."/>
            <person name="Zhong F."/>
        </authorList>
    </citation>
    <scope>NUCLEOTIDE SEQUENCE [LARGE SCALE GENOMIC DNA]</scope>
    <source>
        <strain>BN</strain>
        <strain evidence="5">Sprague-Dawley</strain>
    </source>
</reference>
<dbReference type="AlphaFoldDB" id="A6J6A7"/>
<gene>
    <name evidence="4" type="ORF">rCG_62589</name>
</gene>
<evidence type="ECO:0000313" key="5">
    <source>
        <dbReference type="Proteomes" id="UP000234681"/>
    </source>
</evidence>
<dbReference type="PANTHER" id="PTHR16088">
    <property type="entry name" value="YY1 ASSOCIATED PROTEIN-RELATED"/>
    <property type="match status" value="1"/>
</dbReference>
<evidence type="ECO:0000256" key="3">
    <source>
        <dbReference type="ARBA" id="ARBA00023242"/>
    </source>
</evidence>
<evidence type="ECO:0000313" key="4">
    <source>
        <dbReference type="EMBL" id="EDM00682.1"/>
    </source>
</evidence>
<protein>
    <submittedName>
        <fullName evidence="4">RCG62589</fullName>
    </submittedName>
</protein>
<dbReference type="PANTHER" id="PTHR16088:SF3">
    <property type="entry name" value="GON-4-LIKE PROTEIN"/>
    <property type="match status" value="1"/>
</dbReference>
<dbReference type="Proteomes" id="UP000234681">
    <property type="component" value="Chromosome 2"/>
</dbReference>
<keyword evidence="1" id="KW-0805">Transcription regulation</keyword>
<sequence>MYPELLPICSLKANNPRDKTIFTKAEDNLLALGLKHFEGTEFPKPLISKYLVTCKTAHQLTVRIKNLNLNRAPNNVIKFYKKTKQLPVLVR</sequence>
<keyword evidence="2" id="KW-0804">Transcription</keyword>
<name>A6J6A7_RAT</name>
<feature type="non-terminal residue" evidence="4">
    <location>
        <position position="91"/>
    </location>
</feature>
<dbReference type="InterPro" id="IPR052435">
    <property type="entry name" value="YY1-Transcr_Regul"/>
</dbReference>
<proteinExistence type="predicted"/>